<sequence>MSDSTGRETTLDPAILGLREATQEPVDADIKRFSEIEAKAVEYGVTRADLEGAIIKHTPSMQEMYAFVVTRALMAERDAASRRDYRGYPIKDRTASENNPQHDIYATISRIGEITSVTLMKNIEKGSILYTLVRKLDHGRPQYFAEYSGKRNSAILDTEGRNPFGRKLFNPDLKNERVYVKDLQWVFSRLGGFPPGFMALPAEAPKTLVDAAK</sequence>
<dbReference type="Proteomes" id="UP000229401">
    <property type="component" value="Unassembled WGS sequence"/>
</dbReference>
<protein>
    <submittedName>
        <fullName evidence="1">Uncharacterized protein</fullName>
    </submittedName>
</protein>
<accession>A0A2M7QHM4</accession>
<evidence type="ECO:0000313" key="2">
    <source>
        <dbReference type="Proteomes" id="UP000229401"/>
    </source>
</evidence>
<comment type="caution">
    <text evidence="1">The sequence shown here is derived from an EMBL/GenBank/DDBJ whole genome shotgun (WGS) entry which is preliminary data.</text>
</comment>
<evidence type="ECO:0000313" key="1">
    <source>
        <dbReference type="EMBL" id="PIY71824.1"/>
    </source>
</evidence>
<reference evidence="2" key="1">
    <citation type="submission" date="2017-09" db="EMBL/GenBank/DDBJ databases">
        <title>Depth-based differentiation of microbial function through sediment-hosted aquifers and enrichment of novel symbionts in the deep terrestrial subsurface.</title>
        <authorList>
            <person name="Probst A.J."/>
            <person name="Ladd B."/>
            <person name="Jarett J.K."/>
            <person name="Geller-Mcgrath D.E."/>
            <person name="Sieber C.M.K."/>
            <person name="Emerson J.B."/>
            <person name="Anantharaman K."/>
            <person name="Thomas B.C."/>
            <person name="Malmstrom R."/>
            <person name="Stieglmeier M."/>
            <person name="Klingl A."/>
            <person name="Woyke T."/>
            <person name="Ryan C.M."/>
            <person name="Banfield J.F."/>
        </authorList>
    </citation>
    <scope>NUCLEOTIDE SEQUENCE [LARGE SCALE GENOMIC DNA]</scope>
</reference>
<name>A0A2M7QHM4_9BACT</name>
<organism evidence="1 2">
    <name type="scientific">Candidatus Roizmanbacteria bacterium CG_4_10_14_0_8_um_filter_33_9</name>
    <dbReference type="NCBI Taxonomy" id="1974826"/>
    <lineage>
        <taxon>Bacteria</taxon>
        <taxon>Candidatus Roizmaniibacteriota</taxon>
    </lineage>
</organism>
<dbReference type="EMBL" id="PFLI01000138">
    <property type="protein sequence ID" value="PIY71824.1"/>
    <property type="molecule type" value="Genomic_DNA"/>
</dbReference>
<proteinExistence type="predicted"/>
<gene>
    <name evidence="1" type="ORF">COY87_04135</name>
</gene>
<dbReference type="AlphaFoldDB" id="A0A2M7QHM4"/>